<feature type="active site" description="Proton acceptor" evidence="4">
    <location>
        <position position="206"/>
    </location>
</feature>
<dbReference type="Pfam" id="PF01734">
    <property type="entry name" value="Patatin"/>
    <property type="match status" value="1"/>
</dbReference>
<comment type="caution">
    <text evidence="4">Lacks conserved residue(s) required for the propagation of feature annotation.</text>
</comment>
<accession>A0ABT2YS92</accession>
<name>A0ABT2YS92_9GAMM</name>
<keyword evidence="7" id="KW-1185">Reference proteome</keyword>
<feature type="active site" description="Nucleophile" evidence="4">
    <location>
        <position position="45"/>
    </location>
</feature>
<protein>
    <submittedName>
        <fullName evidence="6">Patatin-like phospholipase family protein</fullName>
    </submittedName>
</protein>
<evidence type="ECO:0000256" key="2">
    <source>
        <dbReference type="ARBA" id="ARBA00022963"/>
    </source>
</evidence>
<keyword evidence="3 4" id="KW-0443">Lipid metabolism</keyword>
<dbReference type="EMBL" id="JAOVZB010000003">
    <property type="protein sequence ID" value="MCV2402741.1"/>
    <property type="molecule type" value="Genomic_DNA"/>
</dbReference>
<feature type="short sequence motif" description="GXSXG" evidence="4">
    <location>
        <begin position="43"/>
        <end position="47"/>
    </location>
</feature>
<evidence type="ECO:0000256" key="3">
    <source>
        <dbReference type="ARBA" id="ARBA00023098"/>
    </source>
</evidence>
<proteinExistence type="predicted"/>
<keyword evidence="2 4" id="KW-0442">Lipid degradation</keyword>
<dbReference type="Gene3D" id="3.40.1090.10">
    <property type="entry name" value="Cytosolic phospholipase A2 catalytic domain"/>
    <property type="match status" value="1"/>
</dbReference>
<dbReference type="PROSITE" id="PS51635">
    <property type="entry name" value="PNPLA"/>
    <property type="match status" value="1"/>
</dbReference>
<dbReference type="Proteomes" id="UP001209713">
    <property type="component" value="Unassembled WGS sequence"/>
</dbReference>
<dbReference type="InterPro" id="IPR016035">
    <property type="entry name" value="Acyl_Trfase/lysoPLipase"/>
</dbReference>
<evidence type="ECO:0000256" key="1">
    <source>
        <dbReference type="ARBA" id="ARBA00022801"/>
    </source>
</evidence>
<reference evidence="6 7" key="1">
    <citation type="submission" date="2022-10" db="EMBL/GenBank/DDBJ databases">
        <title>Marinomonas transparenta sp. nov. and Marinomonas sargassi sp. nov., isolated from marine alga (Sargassum natans (L.) Gaillon).</title>
        <authorList>
            <person name="Wang Y."/>
        </authorList>
    </citation>
    <scope>NUCLEOTIDE SEQUENCE [LARGE SCALE GENOMIC DNA]</scope>
    <source>
        <strain evidence="6 7">C2222</strain>
    </source>
</reference>
<organism evidence="6 7">
    <name type="scientific">Marinomonas sargassi</name>
    <dbReference type="NCBI Taxonomy" id="2984494"/>
    <lineage>
        <taxon>Bacteria</taxon>
        <taxon>Pseudomonadati</taxon>
        <taxon>Pseudomonadota</taxon>
        <taxon>Gammaproteobacteria</taxon>
        <taxon>Oceanospirillales</taxon>
        <taxon>Oceanospirillaceae</taxon>
        <taxon>Marinomonas</taxon>
    </lineage>
</organism>
<sequence length="383" mass="41861">MKSNDALILSGGGARAAYQVGVLSAMGKILPENNKLPFSILCGTSAGALNATMLACHAHNFTKATSRLSHVWSHLTPDQVYSLDRWPMVSSLTKALLSLFHSHNNPSALALMDNSPLKALLSQNLDFTKIDKAIENQNLSALAITAMSYTTGKSTTFFKGRNGFDEWIKSRSHGIKQDLSVKHLLASSAIPMLFPAQKVGKHYYGDGAIRQKSAITPAIQLGAEKLFIIGVSGNRAPQKWTSEESVEEVTAPSLSQILGQLLNSAFIDNLEEDISQLELVNNLISELPEEKQLKQAKLPMNTLIVSPSEALNEIAHHYLHTLPKNIRVLLKAAGSSSTSKVSSAASYLLFTPPFCKALIELGYKDAMWEKDRILAFFKDELEE</sequence>
<evidence type="ECO:0000313" key="7">
    <source>
        <dbReference type="Proteomes" id="UP001209713"/>
    </source>
</evidence>
<gene>
    <name evidence="6" type="ORF">OFY17_07575</name>
</gene>
<dbReference type="InterPro" id="IPR050301">
    <property type="entry name" value="NTE"/>
</dbReference>
<dbReference type="SUPFAM" id="SSF52151">
    <property type="entry name" value="FabD/lysophospholipase-like"/>
    <property type="match status" value="1"/>
</dbReference>
<evidence type="ECO:0000313" key="6">
    <source>
        <dbReference type="EMBL" id="MCV2402741.1"/>
    </source>
</evidence>
<feature type="domain" description="PNPLA" evidence="5">
    <location>
        <begin position="7"/>
        <end position="222"/>
    </location>
</feature>
<feature type="short sequence motif" description="DGA/G" evidence="4">
    <location>
        <begin position="206"/>
        <end position="208"/>
    </location>
</feature>
<dbReference type="RefSeq" id="WP_263530123.1">
    <property type="nucleotide sequence ID" value="NZ_JAOVZB010000003.1"/>
</dbReference>
<dbReference type="PANTHER" id="PTHR14226:SF57">
    <property type="entry name" value="BLR7027 PROTEIN"/>
    <property type="match status" value="1"/>
</dbReference>
<dbReference type="PANTHER" id="PTHR14226">
    <property type="entry name" value="NEUROPATHY TARGET ESTERASE/SWISS CHEESE D.MELANOGASTER"/>
    <property type="match status" value="1"/>
</dbReference>
<keyword evidence="1 4" id="KW-0378">Hydrolase</keyword>
<dbReference type="InterPro" id="IPR002641">
    <property type="entry name" value="PNPLA_dom"/>
</dbReference>
<comment type="caution">
    <text evidence="6">The sequence shown here is derived from an EMBL/GenBank/DDBJ whole genome shotgun (WGS) entry which is preliminary data.</text>
</comment>
<evidence type="ECO:0000259" key="5">
    <source>
        <dbReference type="PROSITE" id="PS51635"/>
    </source>
</evidence>
<evidence type="ECO:0000256" key="4">
    <source>
        <dbReference type="PROSITE-ProRule" id="PRU01161"/>
    </source>
</evidence>